<reference evidence="2" key="1">
    <citation type="submission" date="2018-10" db="EMBL/GenBank/DDBJ databases">
        <title>Effector identification in a new, highly contiguous assembly of the strawberry crown rot pathogen Phytophthora cactorum.</title>
        <authorList>
            <person name="Armitage A.D."/>
            <person name="Nellist C.F."/>
            <person name="Bates H."/>
            <person name="Vickerstaff R.J."/>
            <person name="Harrison R.J."/>
        </authorList>
    </citation>
    <scope>NUCLEOTIDE SEQUENCE</scope>
    <source>
        <strain evidence="2">4032</strain>
    </source>
</reference>
<organism evidence="2 3">
    <name type="scientific">Phytophthora cactorum</name>
    <dbReference type="NCBI Taxonomy" id="29920"/>
    <lineage>
        <taxon>Eukaryota</taxon>
        <taxon>Sar</taxon>
        <taxon>Stramenopiles</taxon>
        <taxon>Oomycota</taxon>
        <taxon>Peronosporomycetes</taxon>
        <taxon>Peronosporales</taxon>
        <taxon>Peronosporaceae</taxon>
        <taxon>Phytophthora</taxon>
    </lineage>
</organism>
<feature type="compositionally biased region" description="Polar residues" evidence="1">
    <location>
        <begin position="21"/>
        <end position="31"/>
    </location>
</feature>
<sequence>MAEARGISSQHQRMVVDLTTFHETNPESLGSSRPLPFGPPSLPGDTTSGASNKSDSAGSVSLSSLATLIARQGDGRREELTFLGCLMAYGFTRPIEPSTPAQWQALLNASSATKLLDMLAGQYAGPDYSQSLAELKADPQPSQRMPRSLADWTHSQSRTLTFGLG</sequence>
<proteinExistence type="predicted"/>
<dbReference type="Proteomes" id="UP000774804">
    <property type="component" value="Unassembled WGS sequence"/>
</dbReference>
<name>A0A8T1KLZ5_9STRA</name>
<evidence type="ECO:0000256" key="1">
    <source>
        <dbReference type="SAM" id="MobiDB-lite"/>
    </source>
</evidence>
<feature type="compositionally biased region" description="Polar residues" evidence="1">
    <location>
        <begin position="44"/>
        <end position="53"/>
    </location>
</feature>
<comment type="caution">
    <text evidence="2">The sequence shown here is derived from an EMBL/GenBank/DDBJ whole genome shotgun (WGS) entry which is preliminary data.</text>
</comment>
<evidence type="ECO:0000313" key="2">
    <source>
        <dbReference type="EMBL" id="KAG2879420.1"/>
    </source>
</evidence>
<protein>
    <submittedName>
        <fullName evidence="2">Uncharacterized protein</fullName>
    </submittedName>
</protein>
<dbReference type="AlphaFoldDB" id="A0A8T1KLZ5"/>
<accession>A0A8T1KLZ5</accession>
<gene>
    <name evidence="2" type="ORF">PC115_g22801</name>
</gene>
<feature type="region of interest" description="Disordered" evidence="1">
    <location>
        <begin position="1"/>
        <end position="60"/>
    </location>
</feature>
<dbReference type="EMBL" id="RCMI01002008">
    <property type="protein sequence ID" value="KAG2879420.1"/>
    <property type="molecule type" value="Genomic_DNA"/>
</dbReference>
<dbReference type="VEuPathDB" id="FungiDB:PC110_g20287"/>
<evidence type="ECO:0000313" key="3">
    <source>
        <dbReference type="Proteomes" id="UP000774804"/>
    </source>
</evidence>